<proteinExistence type="predicted"/>
<organism evidence="2 3">
    <name type="scientific">Rodentibacter pneumotropicus</name>
    <dbReference type="NCBI Taxonomy" id="758"/>
    <lineage>
        <taxon>Bacteria</taxon>
        <taxon>Pseudomonadati</taxon>
        <taxon>Pseudomonadota</taxon>
        <taxon>Gammaproteobacteria</taxon>
        <taxon>Pasteurellales</taxon>
        <taxon>Pasteurellaceae</taxon>
        <taxon>Rodentibacter</taxon>
    </lineage>
</organism>
<keyword evidence="3" id="KW-1185">Reference proteome</keyword>
<name>A0AAW5LDR0_9PAST</name>
<evidence type="ECO:0000259" key="1">
    <source>
        <dbReference type="Pfam" id="PF08241"/>
    </source>
</evidence>
<keyword evidence="2" id="KW-0808">Transferase</keyword>
<dbReference type="EMBL" id="JALJCU010000029">
    <property type="protein sequence ID" value="MCQ9122203.1"/>
    <property type="molecule type" value="Genomic_DNA"/>
</dbReference>
<accession>A0AAW5LDR0</accession>
<comment type="caution">
    <text evidence="2">The sequence shown here is derived from an EMBL/GenBank/DDBJ whole genome shotgun (WGS) entry which is preliminary data.</text>
</comment>
<reference evidence="2 3" key="1">
    <citation type="journal article" date="2022" name="Microbiol. Spectr.">
        <title>Microbiota of the Pregnant Mouse: Characterization of the Bacterial Communities in the Oral Cavity, Lung, Intestine, and Vagina through Culture and DNA Sequencing.</title>
        <authorList>
            <person name="Greenberg J.M."/>
            <person name="Romero R."/>
            <person name="Winters A.D."/>
            <person name="Galaz J."/>
            <person name="Garcia-Flores V."/>
            <person name="Arenas-Hernandez M."/>
            <person name="Panzer J."/>
            <person name="Shaffer Z."/>
            <person name="Kracht D.J."/>
            <person name="Gomez-Lopez N."/>
            <person name="Theis K.R."/>
        </authorList>
    </citation>
    <scope>NUCLEOTIDE SEQUENCE [LARGE SCALE GENOMIC DNA]</scope>
    <source>
        <strain evidence="2 3">MAC-C1-H1</strain>
    </source>
</reference>
<gene>
    <name evidence="2" type="ORF">MUU45_002262</name>
</gene>
<dbReference type="AlphaFoldDB" id="A0AAW5LDR0"/>
<feature type="domain" description="Methyltransferase type 11" evidence="1">
    <location>
        <begin position="79"/>
        <end position="137"/>
    </location>
</feature>
<evidence type="ECO:0000313" key="3">
    <source>
        <dbReference type="Proteomes" id="UP001206350"/>
    </source>
</evidence>
<dbReference type="InterPro" id="IPR029063">
    <property type="entry name" value="SAM-dependent_MTases_sf"/>
</dbReference>
<dbReference type="Pfam" id="PF08241">
    <property type="entry name" value="Methyltransf_11"/>
    <property type="match status" value="1"/>
</dbReference>
<keyword evidence="2" id="KW-0489">Methyltransferase</keyword>
<evidence type="ECO:0000313" key="2">
    <source>
        <dbReference type="EMBL" id="MCQ9122203.1"/>
    </source>
</evidence>
<dbReference type="Proteomes" id="UP001206350">
    <property type="component" value="Unassembled WGS sequence"/>
</dbReference>
<sequence length="268" mass="30964">MIINWHAKTKRPFISPTSWQQLPQGEAYCNALKHAFAPWLSKILGYQIVKIGALSAEIPTELPMRHQILISENISQHLTALLTPNKSLLQATPTELPLIQQEINACFLANTLNFSQDPHQILREAHRVLADDGWLFISLFNPLSPLIFKQKLDHFPFRQYPTWRIIDWLELLHFEIMERKNLSIKHQRATLFSPLTLIVAQKQTYPLTLNTEKVRSKIPTFLQPSEAFQEDISPVVFRPIINRKFSHKVKINSCYLGKTPLLFTALLS</sequence>
<dbReference type="GO" id="GO:0008757">
    <property type="term" value="F:S-adenosylmethionine-dependent methyltransferase activity"/>
    <property type="evidence" value="ECO:0007669"/>
    <property type="project" value="InterPro"/>
</dbReference>
<dbReference type="GO" id="GO:0032259">
    <property type="term" value="P:methylation"/>
    <property type="evidence" value="ECO:0007669"/>
    <property type="project" value="UniProtKB-KW"/>
</dbReference>
<dbReference type="InterPro" id="IPR013216">
    <property type="entry name" value="Methyltransf_11"/>
</dbReference>
<dbReference type="SUPFAM" id="SSF53335">
    <property type="entry name" value="S-adenosyl-L-methionine-dependent methyltransferases"/>
    <property type="match status" value="1"/>
</dbReference>
<dbReference type="RefSeq" id="WP_077584632.1">
    <property type="nucleotide sequence ID" value="NZ_JALJCU010000029.1"/>
</dbReference>
<protein>
    <submittedName>
        <fullName evidence="2">Class I SAM-dependent methyltransferase</fullName>
    </submittedName>
</protein>
<dbReference type="Gene3D" id="3.40.50.150">
    <property type="entry name" value="Vaccinia Virus protein VP39"/>
    <property type="match status" value="1"/>
</dbReference>